<dbReference type="AlphaFoldDB" id="A0AA85JS03"/>
<keyword evidence="1" id="KW-1185">Reference proteome</keyword>
<proteinExistence type="predicted"/>
<protein>
    <submittedName>
        <fullName evidence="2">Uncharacterized protein</fullName>
    </submittedName>
</protein>
<sequence length="92" mass="11259">MSSNIMSELKFTKPCPEEDYRFHDATGNFLCVVPTARRCFDLCQKYDCTEWYYMSFIPSGSNEIKRYHRCRCFPEYRMCFYNPVPRRFRDFD</sequence>
<organism evidence="1 2">
    <name type="scientific">Trichobilharzia regenti</name>
    <name type="common">Nasal bird schistosome</name>
    <dbReference type="NCBI Taxonomy" id="157069"/>
    <lineage>
        <taxon>Eukaryota</taxon>
        <taxon>Metazoa</taxon>
        <taxon>Spiralia</taxon>
        <taxon>Lophotrochozoa</taxon>
        <taxon>Platyhelminthes</taxon>
        <taxon>Trematoda</taxon>
        <taxon>Digenea</taxon>
        <taxon>Strigeidida</taxon>
        <taxon>Schistosomatoidea</taxon>
        <taxon>Schistosomatidae</taxon>
        <taxon>Trichobilharzia</taxon>
    </lineage>
</organism>
<evidence type="ECO:0000313" key="1">
    <source>
        <dbReference type="Proteomes" id="UP000050795"/>
    </source>
</evidence>
<reference evidence="1" key="1">
    <citation type="submission" date="2022-06" db="EMBL/GenBank/DDBJ databases">
        <authorList>
            <person name="Berger JAMES D."/>
            <person name="Berger JAMES D."/>
        </authorList>
    </citation>
    <scope>NUCLEOTIDE SEQUENCE [LARGE SCALE GENOMIC DNA]</scope>
</reference>
<reference evidence="2" key="2">
    <citation type="submission" date="2023-11" db="UniProtKB">
        <authorList>
            <consortium name="WormBaseParasite"/>
        </authorList>
    </citation>
    <scope>IDENTIFICATION</scope>
</reference>
<dbReference type="Proteomes" id="UP000050795">
    <property type="component" value="Unassembled WGS sequence"/>
</dbReference>
<dbReference type="WBParaSite" id="TREG1_37550.1">
    <property type="protein sequence ID" value="TREG1_37550.1"/>
    <property type="gene ID" value="TREG1_37550"/>
</dbReference>
<name>A0AA85JS03_TRIRE</name>
<evidence type="ECO:0000313" key="2">
    <source>
        <dbReference type="WBParaSite" id="TREG1_37550.1"/>
    </source>
</evidence>
<accession>A0AA85JS03</accession>